<evidence type="ECO:0000259" key="6">
    <source>
        <dbReference type="Pfam" id="PF14759"/>
    </source>
</evidence>
<dbReference type="AlphaFoldDB" id="A0A7C9V662"/>
<dbReference type="Proteomes" id="UP000481252">
    <property type="component" value="Unassembled WGS sequence"/>
</dbReference>
<reference evidence="7 8" key="1">
    <citation type="submission" date="2020-02" db="EMBL/GenBank/DDBJ databases">
        <title>Genome sequence of the type strain CGMCC 1.15528 of Mesorhizobium zhangyense.</title>
        <authorList>
            <person name="Gao J."/>
            <person name="Sun J."/>
        </authorList>
    </citation>
    <scope>NUCLEOTIDE SEQUENCE [LARGE SCALE GENOMIC DNA]</scope>
    <source>
        <strain evidence="7 8">CGMCC 1.15528</strain>
    </source>
</reference>
<comment type="cofactor">
    <cofactor evidence="1">
        <name>FAD</name>
        <dbReference type="ChEBI" id="CHEBI:57692"/>
    </cofactor>
</comment>
<dbReference type="InterPro" id="IPR016156">
    <property type="entry name" value="FAD/NAD-linked_Rdtase_dimer_sf"/>
</dbReference>
<dbReference type="Pfam" id="PF07992">
    <property type="entry name" value="Pyr_redox_2"/>
    <property type="match status" value="1"/>
</dbReference>
<dbReference type="RefSeq" id="WP_165117602.1">
    <property type="nucleotide sequence ID" value="NZ_JAAKZG010000004.1"/>
</dbReference>
<evidence type="ECO:0000313" key="7">
    <source>
        <dbReference type="EMBL" id="NGN41825.1"/>
    </source>
</evidence>
<keyword evidence="4" id="KW-0560">Oxidoreductase</keyword>
<feature type="domain" description="Reductase C-terminal" evidence="6">
    <location>
        <begin position="320"/>
        <end position="408"/>
    </location>
</feature>
<dbReference type="PANTHER" id="PTHR43557:SF2">
    <property type="entry name" value="RIESKE DOMAIN-CONTAINING PROTEIN-RELATED"/>
    <property type="match status" value="1"/>
</dbReference>
<dbReference type="GO" id="GO:0005737">
    <property type="term" value="C:cytoplasm"/>
    <property type="evidence" value="ECO:0007669"/>
    <property type="project" value="TreeGrafter"/>
</dbReference>
<evidence type="ECO:0000313" key="8">
    <source>
        <dbReference type="Proteomes" id="UP000481252"/>
    </source>
</evidence>
<keyword evidence="8" id="KW-1185">Reference proteome</keyword>
<evidence type="ECO:0000256" key="3">
    <source>
        <dbReference type="ARBA" id="ARBA00022827"/>
    </source>
</evidence>
<sequence length="410" mass="43095">MTPGMVIVGAGECGARATLALREEGYDGPVTLIGAERHLPYERPPLSKDGMAAEAIGAKVIADAARLLEARIDLMLSSEVVRIDRNARTLALGGGRVIPYDKLLLATGARPRRLPMAEGIGGCVYLRTHDDAEAIRARLRPDAHVAIIGGGFIGLELAAAASMRGCRVTVLETQPRILMRGVPAEIADIIAEAHGRSGVVIRCGVSISEMTADDSTRAVSLVVDGARIEADLCIVGIGAVPNTEIASDSGLAVENGIRVDETMATSDPNIFAAGDCASFPLVIYGGRRVRLEAWRNAQEQGALAARNMLSKGEQHSAVPWFWSDQYDLSMQIAGLVDEGVTTVRREVGADAFILFHLAADGRLVAASGIGPGNAVARDIRLAEMLIARGAKPPGDKLAASDTKLKSLLAA</sequence>
<dbReference type="EMBL" id="JAAKZG010000004">
    <property type="protein sequence ID" value="NGN41825.1"/>
    <property type="molecule type" value="Genomic_DNA"/>
</dbReference>
<name>A0A7C9V662_9HYPH</name>
<dbReference type="Gene3D" id="3.30.390.30">
    <property type="match status" value="1"/>
</dbReference>
<evidence type="ECO:0000256" key="1">
    <source>
        <dbReference type="ARBA" id="ARBA00001974"/>
    </source>
</evidence>
<dbReference type="InterPro" id="IPR028202">
    <property type="entry name" value="Reductase_C"/>
</dbReference>
<comment type="caution">
    <text evidence="7">The sequence shown here is derived from an EMBL/GenBank/DDBJ whole genome shotgun (WGS) entry which is preliminary data.</text>
</comment>
<dbReference type="InterPro" id="IPR023753">
    <property type="entry name" value="FAD/NAD-binding_dom"/>
</dbReference>
<dbReference type="SUPFAM" id="SSF51905">
    <property type="entry name" value="FAD/NAD(P)-binding domain"/>
    <property type="match status" value="1"/>
</dbReference>
<keyword evidence="2" id="KW-0285">Flavoprotein</keyword>
<keyword evidence="3" id="KW-0274">FAD</keyword>
<evidence type="ECO:0000256" key="4">
    <source>
        <dbReference type="ARBA" id="ARBA00023002"/>
    </source>
</evidence>
<organism evidence="7 8">
    <name type="scientific">Mesorhizobium zhangyense</name>
    <dbReference type="NCBI Taxonomy" id="1776730"/>
    <lineage>
        <taxon>Bacteria</taxon>
        <taxon>Pseudomonadati</taxon>
        <taxon>Pseudomonadota</taxon>
        <taxon>Alphaproteobacteria</taxon>
        <taxon>Hyphomicrobiales</taxon>
        <taxon>Phyllobacteriaceae</taxon>
        <taxon>Mesorhizobium</taxon>
    </lineage>
</organism>
<evidence type="ECO:0000259" key="5">
    <source>
        <dbReference type="Pfam" id="PF07992"/>
    </source>
</evidence>
<proteinExistence type="predicted"/>
<dbReference type="PRINTS" id="PR00368">
    <property type="entry name" value="FADPNR"/>
</dbReference>
<gene>
    <name evidence="7" type="ORF">G6N74_12165</name>
</gene>
<dbReference type="InterPro" id="IPR036188">
    <property type="entry name" value="FAD/NAD-bd_sf"/>
</dbReference>
<evidence type="ECO:0000256" key="2">
    <source>
        <dbReference type="ARBA" id="ARBA00022630"/>
    </source>
</evidence>
<accession>A0A7C9V662</accession>
<dbReference type="PRINTS" id="PR00411">
    <property type="entry name" value="PNDRDTASEI"/>
</dbReference>
<protein>
    <submittedName>
        <fullName evidence="7">FAD-dependent oxidoreductase</fullName>
    </submittedName>
</protein>
<dbReference type="Gene3D" id="3.50.50.60">
    <property type="entry name" value="FAD/NAD(P)-binding domain"/>
    <property type="match status" value="2"/>
</dbReference>
<dbReference type="GO" id="GO:0016651">
    <property type="term" value="F:oxidoreductase activity, acting on NAD(P)H"/>
    <property type="evidence" value="ECO:0007669"/>
    <property type="project" value="TreeGrafter"/>
</dbReference>
<dbReference type="InterPro" id="IPR050446">
    <property type="entry name" value="FAD-oxidoreductase/Apoptosis"/>
</dbReference>
<dbReference type="Pfam" id="PF14759">
    <property type="entry name" value="Reductase_C"/>
    <property type="match status" value="1"/>
</dbReference>
<dbReference type="SUPFAM" id="SSF55424">
    <property type="entry name" value="FAD/NAD-linked reductases, dimerisation (C-terminal) domain"/>
    <property type="match status" value="1"/>
</dbReference>
<dbReference type="PANTHER" id="PTHR43557">
    <property type="entry name" value="APOPTOSIS-INDUCING FACTOR 1"/>
    <property type="match status" value="1"/>
</dbReference>
<feature type="domain" description="FAD/NAD(P)-binding" evidence="5">
    <location>
        <begin position="5"/>
        <end position="301"/>
    </location>
</feature>